<dbReference type="Gene3D" id="3.40.250.10">
    <property type="entry name" value="Rhodanese-like domain"/>
    <property type="match status" value="1"/>
</dbReference>
<evidence type="ECO:0000313" key="6">
    <source>
        <dbReference type="Proteomes" id="UP001165413"/>
    </source>
</evidence>
<evidence type="ECO:0000256" key="3">
    <source>
        <dbReference type="HAMAP-Rule" id="MF_01009"/>
    </source>
</evidence>
<keyword evidence="1 3" id="KW-0963">Cytoplasm</keyword>
<evidence type="ECO:0000256" key="1">
    <source>
        <dbReference type="ARBA" id="ARBA00022490"/>
    </source>
</evidence>
<comment type="catalytic activity">
    <reaction evidence="3">
        <text>thiosulfate + hydrogen cyanide = thiocyanate + sulfite + 2 H(+)</text>
        <dbReference type="Rhea" id="RHEA:16881"/>
        <dbReference type="ChEBI" id="CHEBI:15378"/>
        <dbReference type="ChEBI" id="CHEBI:17359"/>
        <dbReference type="ChEBI" id="CHEBI:18022"/>
        <dbReference type="ChEBI" id="CHEBI:18407"/>
        <dbReference type="ChEBI" id="CHEBI:33542"/>
        <dbReference type="EC" id="2.8.1.1"/>
    </reaction>
</comment>
<comment type="similarity">
    <text evidence="3">Belongs to the GlpE family.</text>
</comment>
<comment type="caution">
    <text evidence="5">The sequence shown here is derived from an EMBL/GenBank/DDBJ whole genome shotgun (WGS) entry which is preliminary data.</text>
</comment>
<feature type="domain" description="Rhodanese" evidence="4">
    <location>
        <begin position="17"/>
        <end position="105"/>
    </location>
</feature>
<proteinExistence type="inferred from homology"/>
<dbReference type="SMART" id="SM00450">
    <property type="entry name" value="RHOD"/>
    <property type="match status" value="1"/>
</dbReference>
<evidence type="ECO:0000256" key="2">
    <source>
        <dbReference type="ARBA" id="ARBA00022679"/>
    </source>
</evidence>
<accession>A0AA41X297</accession>
<gene>
    <name evidence="3 5" type="primary">glpE</name>
    <name evidence="5" type="ORF">NLF92_08830</name>
</gene>
<dbReference type="InterPro" id="IPR001763">
    <property type="entry name" value="Rhodanese-like_dom"/>
</dbReference>
<comment type="catalytic activity">
    <reaction evidence="3">
        <text>thiosulfate + [thioredoxin]-dithiol = [thioredoxin]-disulfide + hydrogen sulfide + sulfite + 2 H(+)</text>
        <dbReference type="Rhea" id="RHEA:83859"/>
        <dbReference type="Rhea" id="RHEA-COMP:10698"/>
        <dbReference type="Rhea" id="RHEA-COMP:10700"/>
        <dbReference type="ChEBI" id="CHEBI:15378"/>
        <dbReference type="ChEBI" id="CHEBI:17359"/>
        <dbReference type="ChEBI" id="CHEBI:29919"/>
        <dbReference type="ChEBI" id="CHEBI:29950"/>
        <dbReference type="ChEBI" id="CHEBI:33542"/>
        <dbReference type="ChEBI" id="CHEBI:50058"/>
    </reaction>
</comment>
<dbReference type="PANTHER" id="PTHR43031">
    <property type="entry name" value="FAD-DEPENDENT OXIDOREDUCTASE"/>
    <property type="match status" value="1"/>
</dbReference>
<dbReference type="InterPro" id="IPR036873">
    <property type="entry name" value="Rhodanese-like_dom_sf"/>
</dbReference>
<comment type="function">
    <text evidence="3">Transferase that catalyzes the transfer of sulfur from thiosulfate to thiophilic acceptors such as cyanide or dithiols. May function in a CysM-independent thiosulfate assimilation pathway by catalyzing the conversion of thiosulfate to sulfite, which can then be used for L-cysteine biosynthesis.</text>
</comment>
<dbReference type="Proteomes" id="UP001165413">
    <property type="component" value="Unassembled WGS sequence"/>
</dbReference>
<dbReference type="NCBIfam" id="NF001195">
    <property type="entry name" value="PRK00162.1"/>
    <property type="match status" value="1"/>
</dbReference>
<dbReference type="InterPro" id="IPR050229">
    <property type="entry name" value="GlpE_sulfurtransferase"/>
</dbReference>
<keyword evidence="2 3" id="KW-0808">Transferase</keyword>
<feature type="active site" description="Cysteine persulfide intermediate" evidence="3">
    <location>
        <position position="65"/>
    </location>
</feature>
<dbReference type="CDD" id="cd01444">
    <property type="entry name" value="GlpE_ST"/>
    <property type="match status" value="1"/>
</dbReference>
<evidence type="ECO:0000259" key="4">
    <source>
        <dbReference type="PROSITE" id="PS50206"/>
    </source>
</evidence>
<dbReference type="PANTHER" id="PTHR43031:SF6">
    <property type="entry name" value="THIOSULFATE SULFURTRANSFERASE GLPE"/>
    <property type="match status" value="1"/>
</dbReference>
<dbReference type="AlphaFoldDB" id="A0AA41X297"/>
<dbReference type="EC" id="2.8.1.1" evidence="3"/>
<dbReference type="SUPFAM" id="SSF52821">
    <property type="entry name" value="Rhodanese/Cell cycle control phosphatase"/>
    <property type="match status" value="1"/>
</dbReference>
<dbReference type="Pfam" id="PF00581">
    <property type="entry name" value="Rhodanese"/>
    <property type="match status" value="1"/>
</dbReference>
<sequence length="108" mass="12391">MTQFQHIDVEQTKKMVETQTAVVVDIRDEASFCAGHIPGSLHFHNRSMQDFLQEYDEDMPLIVTCYHGISSQPAAQYFTEQGYTTVYSMDGGFTHWQTMYPEMVAQGE</sequence>
<dbReference type="PROSITE" id="PS50206">
    <property type="entry name" value="RHODANESE_3"/>
    <property type="match status" value="1"/>
</dbReference>
<dbReference type="RefSeq" id="WP_254100949.1">
    <property type="nucleotide sequence ID" value="NZ_JANATA010000014.1"/>
</dbReference>
<dbReference type="InterPro" id="IPR023695">
    <property type="entry name" value="Thiosulf_sulfurTrfase"/>
</dbReference>
<dbReference type="GO" id="GO:0005737">
    <property type="term" value="C:cytoplasm"/>
    <property type="evidence" value="ECO:0007669"/>
    <property type="project" value="UniProtKB-SubCell"/>
</dbReference>
<dbReference type="EMBL" id="JANATA010000014">
    <property type="protein sequence ID" value="MCP3429046.1"/>
    <property type="molecule type" value="Genomic_DNA"/>
</dbReference>
<protein>
    <recommendedName>
        <fullName evidence="3">Thiosulfate sulfurtransferase GlpE</fullName>
        <ecNumber evidence="3">2.8.1.1</ecNumber>
    </recommendedName>
</protein>
<dbReference type="HAMAP" id="MF_01009">
    <property type="entry name" value="Thiosulf_sulfurtr"/>
    <property type="match status" value="1"/>
</dbReference>
<keyword evidence="6" id="KW-1185">Reference proteome</keyword>
<dbReference type="GO" id="GO:0004792">
    <property type="term" value="F:thiosulfate-cyanide sulfurtransferase activity"/>
    <property type="evidence" value="ECO:0007669"/>
    <property type="project" value="UniProtKB-UniRule"/>
</dbReference>
<reference evidence="5" key="1">
    <citation type="submission" date="2022-07" db="EMBL/GenBank/DDBJ databases">
        <title>Characterization of the Novel Bacterium Alteromonas immobilis LMIT006 and Alteromonas gregis LMIT007.</title>
        <authorList>
            <person name="Lin X."/>
        </authorList>
    </citation>
    <scope>NUCLEOTIDE SEQUENCE</scope>
    <source>
        <strain evidence="5">LMIT007</strain>
    </source>
</reference>
<organism evidence="5 6">
    <name type="scientific">Opacimonas viscosa</name>
    <dbReference type="NCBI Taxonomy" id="2961944"/>
    <lineage>
        <taxon>Bacteria</taxon>
        <taxon>Pseudomonadati</taxon>
        <taxon>Pseudomonadota</taxon>
        <taxon>Gammaproteobacteria</taxon>
        <taxon>Alteromonadales</taxon>
        <taxon>Alteromonadaceae</taxon>
        <taxon>Opacimonas</taxon>
    </lineage>
</organism>
<comment type="subcellular location">
    <subcellularLocation>
        <location evidence="3">Cytoplasm</location>
    </subcellularLocation>
</comment>
<evidence type="ECO:0000313" key="5">
    <source>
        <dbReference type="EMBL" id="MCP3429046.1"/>
    </source>
</evidence>
<name>A0AA41X297_9ALTE</name>